<organism evidence="1 2">
    <name type="scientific">Lactonifactor longoviformis DSM 17459</name>
    <dbReference type="NCBI Taxonomy" id="1122155"/>
    <lineage>
        <taxon>Bacteria</taxon>
        <taxon>Bacillati</taxon>
        <taxon>Bacillota</taxon>
        <taxon>Clostridia</taxon>
        <taxon>Eubacteriales</taxon>
        <taxon>Clostridiaceae</taxon>
        <taxon>Lactonifactor</taxon>
    </lineage>
</organism>
<gene>
    <name evidence="1" type="ORF">SAMN02745158_04235</name>
</gene>
<protein>
    <submittedName>
        <fullName evidence="1">Protein AroM</fullName>
    </submittedName>
</protein>
<dbReference type="OrthoDB" id="9798683at2"/>
<dbReference type="STRING" id="1122155.SAMN02745158_04235"/>
<dbReference type="AlphaFoldDB" id="A0A1M5CPI7"/>
<evidence type="ECO:0000313" key="2">
    <source>
        <dbReference type="Proteomes" id="UP000184245"/>
    </source>
</evidence>
<accession>A0A1M5CPI7</accession>
<name>A0A1M5CPI7_9CLOT</name>
<dbReference type="EMBL" id="FQVI01000043">
    <property type="protein sequence ID" value="SHF56517.1"/>
    <property type="molecule type" value="Genomic_DNA"/>
</dbReference>
<dbReference type="InterPro" id="IPR010843">
    <property type="entry name" value="Uncharacterised_AroM"/>
</dbReference>
<dbReference type="Proteomes" id="UP000184245">
    <property type="component" value="Unassembled WGS sequence"/>
</dbReference>
<reference evidence="1 2" key="1">
    <citation type="submission" date="2016-11" db="EMBL/GenBank/DDBJ databases">
        <authorList>
            <person name="Jaros S."/>
            <person name="Januszkiewicz K."/>
            <person name="Wedrychowicz H."/>
        </authorList>
    </citation>
    <scope>NUCLEOTIDE SEQUENCE [LARGE SCALE GENOMIC DNA]</scope>
    <source>
        <strain evidence="1 2">DSM 17459</strain>
    </source>
</reference>
<evidence type="ECO:0000313" key="1">
    <source>
        <dbReference type="EMBL" id="SHF56517.1"/>
    </source>
</evidence>
<dbReference type="Pfam" id="PF07302">
    <property type="entry name" value="AroM"/>
    <property type="match status" value="1"/>
</dbReference>
<keyword evidence="2" id="KW-1185">Reference proteome</keyword>
<proteinExistence type="predicted"/>
<sequence>MKKRIRVGAVTIGQAPRVDITGDIRPMLAPHIELIEYGALDPFSFEEASTRFAPGEGESVLVSRMRDGRQVTMSEGAVIPLVQDCILRAEKEGAEATVLLCTGKFPEFTHSKLLITPQPILHALVQKLALDKPIGLFVPDASQIAQVEEWFSASGIAFEPVVASPYKEAELMGQRALAFRGKDLAFVLLDCMGYGCGMKEDIYASCQLPVILPRTYIARLLNELFA</sequence>
<dbReference type="RefSeq" id="WP_072854751.1">
    <property type="nucleotide sequence ID" value="NZ_FQVI01000043.1"/>
</dbReference>